<reference evidence="1" key="1">
    <citation type="submission" date="2020-09" db="EMBL/GenBank/DDBJ databases">
        <title>Whole genome shotgun sequence of Streptomyces xanthophaeus NBRC 12829.</title>
        <authorList>
            <person name="Komaki H."/>
            <person name="Tamura T."/>
        </authorList>
    </citation>
    <scope>NUCLEOTIDE SEQUENCE</scope>
    <source>
        <strain evidence="1">NBRC 12829</strain>
    </source>
</reference>
<dbReference type="AlphaFoldDB" id="A0A919GYJ4"/>
<dbReference type="Proteomes" id="UP000600026">
    <property type="component" value="Unassembled WGS sequence"/>
</dbReference>
<comment type="caution">
    <text evidence="1">The sequence shown here is derived from an EMBL/GenBank/DDBJ whole genome shotgun (WGS) entry which is preliminary data.</text>
</comment>
<keyword evidence="2" id="KW-1185">Reference proteome</keyword>
<dbReference type="Gene3D" id="1.25.40.10">
    <property type="entry name" value="Tetratricopeptide repeat domain"/>
    <property type="match status" value="1"/>
</dbReference>
<evidence type="ECO:0000313" key="2">
    <source>
        <dbReference type="Proteomes" id="UP000600026"/>
    </source>
</evidence>
<proteinExistence type="predicted"/>
<dbReference type="InterPro" id="IPR011990">
    <property type="entry name" value="TPR-like_helical_dom_sf"/>
</dbReference>
<organism evidence="1 2">
    <name type="scientific">Streptomyces xanthophaeus</name>
    <dbReference type="NCBI Taxonomy" id="67385"/>
    <lineage>
        <taxon>Bacteria</taxon>
        <taxon>Bacillati</taxon>
        <taxon>Actinomycetota</taxon>
        <taxon>Actinomycetes</taxon>
        <taxon>Kitasatosporales</taxon>
        <taxon>Streptomycetaceae</taxon>
        <taxon>Streptomyces</taxon>
    </lineage>
</organism>
<evidence type="ECO:0008006" key="3">
    <source>
        <dbReference type="Google" id="ProtNLM"/>
    </source>
</evidence>
<evidence type="ECO:0000313" key="1">
    <source>
        <dbReference type="EMBL" id="GHI85702.1"/>
    </source>
</evidence>
<name>A0A919GYJ4_9ACTN</name>
<dbReference type="SUPFAM" id="SSF48452">
    <property type="entry name" value="TPR-like"/>
    <property type="match status" value="1"/>
</dbReference>
<protein>
    <recommendedName>
        <fullName evidence="3">Tetratricopeptide repeat protein</fullName>
    </recommendedName>
</protein>
<gene>
    <name evidence="1" type="ORF">Sxan_30660</name>
</gene>
<dbReference type="EMBL" id="BNEE01000006">
    <property type="protein sequence ID" value="GHI85702.1"/>
    <property type="molecule type" value="Genomic_DNA"/>
</dbReference>
<sequence>MWSAASWKAWATGSAAPWHGAVLDEAHRLIGEGRYEEAEARARVVVAARRGVRGRDRRPVTAWQAGFYAATAAIHHGRGAAVLGELDALIGDMEQQLSGGGRTLLLTVRISRAWVLIEEGRPAEAEAEAQDVLRALTRIAHLTEVWQPELLALACLGDALCAQERYEEAEAIARGHLPRAEKRMATALHRVLVRSLTGQGRHEEALAEACMPFPEPLPSAGGELELITAGALYALGRHGEAETEARRALAACEPYLHPQHRRFTRIHALLARISSAQA</sequence>
<accession>A0A919GYJ4</accession>